<dbReference type="AlphaFoldDB" id="A0A158CKH1"/>
<protein>
    <recommendedName>
        <fullName evidence="5">Purine nucleoside phosphorylase</fullName>
    </recommendedName>
</protein>
<gene>
    <name evidence="3" type="ORF">AWB79_05474</name>
</gene>
<name>A0A158CKH1_9BURK</name>
<evidence type="ECO:0000256" key="1">
    <source>
        <dbReference type="SAM" id="MobiDB-lite"/>
    </source>
</evidence>
<evidence type="ECO:0000313" key="3">
    <source>
        <dbReference type="EMBL" id="SAK82366.1"/>
    </source>
</evidence>
<evidence type="ECO:0000256" key="2">
    <source>
        <dbReference type="SAM" id="SignalP"/>
    </source>
</evidence>
<dbReference type="Proteomes" id="UP000054851">
    <property type="component" value="Unassembled WGS sequence"/>
</dbReference>
<feature type="region of interest" description="Disordered" evidence="1">
    <location>
        <begin position="29"/>
        <end position="94"/>
    </location>
</feature>
<dbReference type="RefSeq" id="WP_061170553.1">
    <property type="nucleotide sequence ID" value="NZ_FCOA02000023.1"/>
</dbReference>
<evidence type="ECO:0000313" key="4">
    <source>
        <dbReference type="Proteomes" id="UP000054851"/>
    </source>
</evidence>
<accession>A0A158CKH1</accession>
<feature type="compositionally biased region" description="Basic and acidic residues" evidence="1">
    <location>
        <begin position="57"/>
        <end position="68"/>
    </location>
</feature>
<dbReference type="STRING" id="1777140.AWB79_05474"/>
<organism evidence="3 4">
    <name type="scientific">Caballeronia hypogeia</name>
    <dbReference type="NCBI Taxonomy" id="1777140"/>
    <lineage>
        <taxon>Bacteria</taxon>
        <taxon>Pseudomonadati</taxon>
        <taxon>Pseudomonadota</taxon>
        <taxon>Betaproteobacteria</taxon>
        <taxon>Burkholderiales</taxon>
        <taxon>Burkholderiaceae</taxon>
        <taxon>Caballeronia</taxon>
    </lineage>
</organism>
<keyword evidence="4" id="KW-1185">Reference proteome</keyword>
<reference evidence="3" key="1">
    <citation type="submission" date="2016-01" db="EMBL/GenBank/DDBJ databases">
        <authorList>
            <person name="Peeters C."/>
        </authorList>
    </citation>
    <scope>NUCLEOTIDE SEQUENCE</scope>
    <source>
        <strain evidence="3">LMG 29322</strain>
    </source>
</reference>
<feature type="chain" id="PRO_5007623094" description="Purine nucleoside phosphorylase" evidence="2">
    <location>
        <begin position="27"/>
        <end position="94"/>
    </location>
</feature>
<proteinExistence type="predicted"/>
<comment type="caution">
    <text evidence="3">The sequence shown here is derived from an EMBL/GenBank/DDBJ whole genome shotgun (WGS) entry which is preliminary data.</text>
</comment>
<keyword evidence="2" id="KW-0732">Signal</keyword>
<dbReference type="EMBL" id="FCOA02000023">
    <property type="protein sequence ID" value="SAK82366.1"/>
    <property type="molecule type" value="Genomic_DNA"/>
</dbReference>
<feature type="signal peptide" evidence="2">
    <location>
        <begin position="1"/>
        <end position="26"/>
    </location>
</feature>
<sequence length="94" mass="9866">MKPMTNAVLMFAALAVASALTTPVFAQGPASATSAASSVKDLKAQKRAERKARRAKKNAELKELEERGYQPGGSRIDAPQPVPQMPASGQTSAK</sequence>
<evidence type="ECO:0008006" key="5">
    <source>
        <dbReference type="Google" id="ProtNLM"/>
    </source>
</evidence>